<dbReference type="RefSeq" id="WP_007016547.1">
    <property type="nucleotide sequence ID" value="NZ_AAQH01000017.1"/>
</dbReference>
<gene>
    <name evidence="3" type="ORF">RED65_04685</name>
</gene>
<sequence>MLKLFKWAGISLLIMGLFIGIGFYTELRQLYHTVRLFDADVIVHNFSHLPEIAPTKTIEKQGPVFNLGSSAKDLPNTFQYKGEARNIQEFIENSSTTALVVLKGEDITFEQYYQGTDQWDQRISWSVAKSYLSALFGIAVNEGHIPDLDVPVTDYVPNLKGSGYDGVSIKNVLQMSSGVYFNEDYGDFNSDINRFGRIMALGGSFDDFAASLTKDETRPQGTFMHYVSIDTHVLGMVLRAATGERIEDYFTEKLWSKLGTERDAIYITDSTGEPMVLGGLNIISRDYARMGILYRDNGFYRGEQIVPESWIEDSITPDAPHLMPGKRDNATTNFGYGYQWWLPENPDQEFLAIGIYGQYIYINRKHDVVIVKNSAHRDFMANDYESKDIAVAAFRSIARSLTEPEATRDTALMR</sequence>
<keyword evidence="1" id="KW-1133">Transmembrane helix</keyword>
<keyword evidence="1" id="KW-0472">Membrane</keyword>
<reference evidence="3 4" key="1">
    <citation type="submission" date="2006-03" db="EMBL/GenBank/DDBJ databases">
        <authorList>
            <person name="Pinhassi J."/>
            <person name="Pedros-Alio C."/>
            <person name="Ferriera S."/>
            <person name="Johnson J."/>
            <person name="Kravitz S."/>
            <person name="Halpern A."/>
            <person name="Remington K."/>
            <person name="Beeson K."/>
            <person name="Tran B."/>
            <person name="Rogers Y.-H."/>
            <person name="Friedman R."/>
            <person name="Venter J.C."/>
        </authorList>
    </citation>
    <scope>NUCLEOTIDE SEQUENCE [LARGE SCALE GENOMIC DNA]</scope>
    <source>
        <strain evidence="3 4">RED65</strain>
    </source>
</reference>
<dbReference type="Pfam" id="PF00144">
    <property type="entry name" value="Beta-lactamase"/>
    <property type="match status" value="1"/>
</dbReference>
<evidence type="ECO:0000313" key="4">
    <source>
        <dbReference type="Proteomes" id="UP000004263"/>
    </source>
</evidence>
<dbReference type="PANTHER" id="PTHR43283:SF14">
    <property type="entry name" value="BLL8153 PROTEIN"/>
    <property type="match status" value="1"/>
</dbReference>
<evidence type="ECO:0000256" key="1">
    <source>
        <dbReference type="SAM" id="Phobius"/>
    </source>
</evidence>
<dbReference type="OrthoDB" id="9814204at2"/>
<evidence type="ECO:0000259" key="2">
    <source>
        <dbReference type="Pfam" id="PF00144"/>
    </source>
</evidence>
<keyword evidence="1" id="KW-0812">Transmembrane</keyword>
<dbReference type="InterPro" id="IPR001466">
    <property type="entry name" value="Beta-lactam-related"/>
</dbReference>
<dbReference type="EMBL" id="AAQH01000017">
    <property type="protein sequence ID" value="EAT11474.1"/>
    <property type="molecule type" value="Genomic_DNA"/>
</dbReference>
<dbReference type="HOGENOM" id="CLU_030169_0_2_6"/>
<feature type="domain" description="Beta-lactamase-related" evidence="2">
    <location>
        <begin position="87"/>
        <end position="374"/>
    </location>
</feature>
<dbReference type="AlphaFoldDB" id="Q1MZT3"/>
<accession>Q1MZT3</accession>
<dbReference type="InterPro" id="IPR050789">
    <property type="entry name" value="Diverse_Enzym_Activities"/>
</dbReference>
<dbReference type="STRING" id="207949.RED65_04685"/>
<dbReference type="SUPFAM" id="SSF56601">
    <property type="entry name" value="beta-lactamase/transpeptidase-like"/>
    <property type="match status" value="1"/>
</dbReference>
<dbReference type="InterPro" id="IPR012338">
    <property type="entry name" value="Beta-lactam/transpept-like"/>
</dbReference>
<dbReference type="Proteomes" id="UP000004263">
    <property type="component" value="Unassembled WGS sequence"/>
</dbReference>
<dbReference type="PANTHER" id="PTHR43283">
    <property type="entry name" value="BETA-LACTAMASE-RELATED"/>
    <property type="match status" value="1"/>
</dbReference>
<name>Q1MZT3_9GAMM</name>
<comment type="caution">
    <text evidence="3">The sequence shown here is derived from an EMBL/GenBank/DDBJ whole genome shotgun (WGS) entry which is preliminary data.</text>
</comment>
<protein>
    <submittedName>
        <fullName evidence="3">Beta-lactamase</fullName>
    </submittedName>
</protein>
<feature type="transmembrane region" description="Helical" evidence="1">
    <location>
        <begin position="7"/>
        <end position="25"/>
    </location>
</feature>
<dbReference type="Gene3D" id="3.40.710.10">
    <property type="entry name" value="DD-peptidase/beta-lactamase superfamily"/>
    <property type="match status" value="1"/>
</dbReference>
<evidence type="ECO:0000313" key="3">
    <source>
        <dbReference type="EMBL" id="EAT11474.1"/>
    </source>
</evidence>
<keyword evidence="4" id="KW-1185">Reference proteome</keyword>
<proteinExistence type="predicted"/>
<organism evidence="3 4">
    <name type="scientific">Bermanella marisrubri</name>
    <dbReference type="NCBI Taxonomy" id="207949"/>
    <lineage>
        <taxon>Bacteria</taxon>
        <taxon>Pseudomonadati</taxon>
        <taxon>Pseudomonadota</taxon>
        <taxon>Gammaproteobacteria</taxon>
        <taxon>Oceanospirillales</taxon>
        <taxon>Oceanospirillaceae</taxon>
        <taxon>Bermanella</taxon>
    </lineage>
</organism>